<keyword evidence="4" id="KW-1185">Reference proteome</keyword>
<sequence>MNMADHSSGSRTFMQVYNSLPPEARESLVEKQLSTLLDSAPQKSYDKVLRAATTLKTKYAAAPTLDLKRKQKEINGLIDELVRDSKRAIVCERSHRDELLSEIVESIVGWLNGIWSVVYEYNVHFQEAHRCLVYLSEVLDALNDAPGTVGQCKCPLAFNALQVTIRKKGKTIKTFSLQGPRNLDRVLLWIWRDLFVSMFAKDIHTDRIPDMLRDIEECMNWKALERLLYGGAAARSLFREDADDDDDDFDDDNDQVCQDDDNDGGEGEDDEPSRGSWRCRCKYHANHWNKHANDQRNELRDLVTEHLQNLFELAPSLKLFTSIVAISPDRELTEMDLFDTISNIAGASADALVAALEIHGSQGQAADLMSLLEEHAHLLRPRDASVYQAAVAVLSEFHGYHEQALELAEKELLDAAAGVRMGIKTAFSQIDDPTSVAALSEILKLRPDHLTRSQRVETWVEKALTPGSQPANPMAFAAMVMGFPFAGSFDESDDAEVLGYLDIDSRDPDLADLREEFRPRLRDRFEGWTSVIRDMKGGNVLLTRVYLKIVEDMPLFRVNDIAEEMLNRLSERPHKAHISDAIEALQAFCKTQRRKIAARAERKRRSEAKKAAPVGPRSRKHDEYVDMPELSPTDRGPEPGSSSWAGGLNDVD</sequence>
<organism evidence="2 4">
    <name type="scientific">Mycena citricolor</name>
    <dbReference type="NCBI Taxonomy" id="2018698"/>
    <lineage>
        <taxon>Eukaryota</taxon>
        <taxon>Fungi</taxon>
        <taxon>Dikarya</taxon>
        <taxon>Basidiomycota</taxon>
        <taxon>Agaricomycotina</taxon>
        <taxon>Agaricomycetes</taxon>
        <taxon>Agaricomycetidae</taxon>
        <taxon>Agaricales</taxon>
        <taxon>Marasmiineae</taxon>
        <taxon>Mycenaceae</taxon>
        <taxon>Mycena</taxon>
    </lineage>
</organism>
<evidence type="ECO:0000313" key="4">
    <source>
        <dbReference type="Proteomes" id="UP001295794"/>
    </source>
</evidence>
<gene>
    <name evidence="2" type="ORF">MYCIT1_LOCUS24000</name>
    <name evidence="3" type="ORF">MYCIT1_LOCUS24394</name>
</gene>
<evidence type="ECO:0000313" key="3">
    <source>
        <dbReference type="EMBL" id="CAK5276279.1"/>
    </source>
</evidence>
<name>A0AAD2K2U7_9AGAR</name>
<feature type="region of interest" description="Disordered" evidence="1">
    <location>
        <begin position="599"/>
        <end position="652"/>
    </location>
</feature>
<dbReference type="EMBL" id="CAVNYO010000405">
    <property type="protein sequence ID" value="CAK5275905.1"/>
    <property type="molecule type" value="Genomic_DNA"/>
</dbReference>
<accession>A0AAD2K2U7</accession>
<feature type="region of interest" description="Disordered" evidence="1">
    <location>
        <begin position="243"/>
        <end position="275"/>
    </location>
</feature>
<reference evidence="2" key="1">
    <citation type="submission" date="2023-11" db="EMBL/GenBank/DDBJ databases">
        <authorList>
            <person name="De Vega J J."/>
            <person name="De Vega J J."/>
        </authorList>
    </citation>
    <scope>NUCLEOTIDE SEQUENCE</scope>
</reference>
<protein>
    <submittedName>
        <fullName evidence="2">Uncharacterized protein</fullName>
    </submittedName>
</protein>
<dbReference type="EMBL" id="CAVNYO010000405">
    <property type="protein sequence ID" value="CAK5276279.1"/>
    <property type="molecule type" value="Genomic_DNA"/>
</dbReference>
<comment type="caution">
    <text evidence="2">The sequence shown here is derived from an EMBL/GenBank/DDBJ whole genome shotgun (WGS) entry which is preliminary data.</text>
</comment>
<dbReference type="Proteomes" id="UP001295794">
    <property type="component" value="Unassembled WGS sequence"/>
</dbReference>
<dbReference type="AlphaFoldDB" id="A0AAD2K2U7"/>
<proteinExistence type="predicted"/>
<evidence type="ECO:0000313" key="2">
    <source>
        <dbReference type="EMBL" id="CAK5275905.1"/>
    </source>
</evidence>
<evidence type="ECO:0000256" key="1">
    <source>
        <dbReference type="SAM" id="MobiDB-lite"/>
    </source>
</evidence>
<feature type="compositionally biased region" description="Acidic residues" evidence="1">
    <location>
        <begin position="243"/>
        <end position="271"/>
    </location>
</feature>